<evidence type="ECO:0000256" key="3">
    <source>
        <dbReference type="ARBA" id="ARBA00022679"/>
    </source>
</evidence>
<keyword evidence="7" id="KW-0289">Folate biosynthesis</keyword>
<dbReference type="GO" id="GO:0003848">
    <property type="term" value="F:2-amino-4-hydroxy-6-hydroxymethyldihydropteridine diphosphokinase activity"/>
    <property type="evidence" value="ECO:0007669"/>
    <property type="project" value="UniProtKB-EC"/>
</dbReference>
<dbReference type="GO" id="GO:0046656">
    <property type="term" value="P:folic acid biosynthetic process"/>
    <property type="evidence" value="ECO:0007669"/>
    <property type="project" value="UniProtKB-KW"/>
</dbReference>
<comment type="pathway">
    <text evidence="1">Cofactor biosynthesis; tetrahydrofolate biosynthesis; 2-amino-4-hydroxy-6-hydroxymethyl-7,8-dihydropteridine diphosphate from 7,8-dihydroneopterin triphosphate: step 4/4.</text>
</comment>
<evidence type="ECO:0000256" key="1">
    <source>
        <dbReference type="ARBA" id="ARBA00005051"/>
    </source>
</evidence>
<organism evidence="10 11">
    <name type="scientific">candidate division TA06 bacterium B3_TA06</name>
    <dbReference type="NCBI Taxonomy" id="2012487"/>
    <lineage>
        <taxon>Bacteria</taxon>
        <taxon>Bacteria division TA06</taxon>
    </lineage>
</organism>
<evidence type="ECO:0000256" key="8">
    <source>
        <dbReference type="SAM" id="MobiDB-lite"/>
    </source>
</evidence>
<gene>
    <name evidence="10" type="primary">folK</name>
    <name evidence="10" type="ORF">CEE36_08515</name>
</gene>
<protein>
    <recommendedName>
        <fullName evidence="2">2-amino-4-hydroxy-6-hydroxymethyldihydropteridine diphosphokinase</fullName>
        <ecNumber evidence="2">2.7.6.3</ecNumber>
    </recommendedName>
</protein>
<reference evidence="10 11" key="1">
    <citation type="submission" date="2017-06" db="EMBL/GenBank/DDBJ databases">
        <title>Novel microbial phyla capable of carbon fixation and sulfur reduction in deep-sea sediments.</title>
        <authorList>
            <person name="Huang J."/>
            <person name="Baker B."/>
            <person name="Wang Y."/>
        </authorList>
    </citation>
    <scope>NUCLEOTIDE SEQUENCE [LARGE SCALE GENOMIC DNA]</scope>
    <source>
        <strain evidence="10">B3_TA06</strain>
    </source>
</reference>
<evidence type="ECO:0000313" key="11">
    <source>
        <dbReference type="Proteomes" id="UP000317778"/>
    </source>
</evidence>
<dbReference type="PANTHER" id="PTHR43071:SF1">
    <property type="entry name" value="2-AMINO-4-HYDROXY-6-HYDROXYMETHYLDIHYDROPTERIDINE PYROPHOSPHOKINASE"/>
    <property type="match status" value="1"/>
</dbReference>
<keyword evidence="3" id="KW-0808">Transferase</keyword>
<feature type="domain" description="7,8-dihydro-6-hydroxymethylpterin-pyrophosphokinase" evidence="9">
    <location>
        <begin position="36"/>
        <end position="163"/>
    </location>
</feature>
<evidence type="ECO:0000313" key="10">
    <source>
        <dbReference type="EMBL" id="TKJ41348.1"/>
    </source>
</evidence>
<dbReference type="InterPro" id="IPR035907">
    <property type="entry name" value="Hppk_sf"/>
</dbReference>
<keyword evidence="5 10" id="KW-0418">Kinase</keyword>
<evidence type="ECO:0000259" key="9">
    <source>
        <dbReference type="Pfam" id="PF01288"/>
    </source>
</evidence>
<keyword evidence="4" id="KW-0547">Nucleotide-binding</keyword>
<proteinExistence type="predicted"/>
<evidence type="ECO:0000256" key="5">
    <source>
        <dbReference type="ARBA" id="ARBA00022777"/>
    </source>
</evidence>
<dbReference type="NCBIfam" id="TIGR01498">
    <property type="entry name" value="folK"/>
    <property type="match status" value="1"/>
</dbReference>
<accession>A0A532V2F6</accession>
<feature type="region of interest" description="Disordered" evidence="8">
    <location>
        <begin position="1"/>
        <end position="28"/>
    </location>
</feature>
<evidence type="ECO:0000256" key="6">
    <source>
        <dbReference type="ARBA" id="ARBA00022840"/>
    </source>
</evidence>
<dbReference type="Proteomes" id="UP000317778">
    <property type="component" value="Unassembled WGS sequence"/>
</dbReference>
<dbReference type="SUPFAM" id="SSF55083">
    <property type="entry name" value="6-hydroxymethyl-7,8-dihydropterin pyrophosphokinase, HPPK"/>
    <property type="match status" value="1"/>
</dbReference>
<dbReference type="InterPro" id="IPR000550">
    <property type="entry name" value="Hppk"/>
</dbReference>
<evidence type="ECO:0000256" key="4">
    <source>
        <dbReference type="ARBA" id="ARBA00022741"/>
    </source>
</evidence>
<dbReference type="Pfam" id="PF01288">
    <property type="entry name" value="HPPK"/>
    <property type="match status" value="1"/>
</dbReference>
<dbReference type="PANTHER" id="PTHR43071">
    <property type="entry name" value="2-AMINO-4-HYDROXY-6-HYDROXYMETHYLDIHYDROPTERIDINE PYROPHOSPHOKINASE"/>
    <property type="match status" value="1"/>
</dbReference>
<comment type="caution">
    <text evidence="10">The sequence shown here is derived from an EMBL/GenBank/DDBJ whole genome shotgun (WGS) entry which is preliminary data.</text>
</comment>
<dbReference type="GO" id="GO:0005524">
    <property type="term" value="F:ATP binding"/>
    <property type="evidence" value="ECO:0007669"/>
    <property type="project" value="UniProtKB-KW"/>
</dbReference>
<sequence>MQLSSRSPSPTRPAKRLKSRRFSSSSDPGRAPVHVYIALGSNWGRREGFLTKARMLLEAQGVRILNASSIYRTFPEGFRFQPSFLNQVLAAETSLSPLELLEASKQIELRLNRIRPFPNAPRTIDIDLLFYNNVVMDTPTLTLPHPRVAERAFVLVPLAEIAPRMRHPVLGLSVTQMLSKVDTSWVRRWR</sequence>
<dbReference type="EMBL" id="NJBO01000014">
    <property type="protein sequence ID" value="TKJ41348.1"/>
    <property type="molecule type" value="Genomic_DNA"/>
</dbReference>
<name>A0A532V2F6_UNCT6</name>
<dbReference type="Gene3D" id="3.30.70.560">
    <property type="entry name" value="7,8-Dihydro-6-hydroxymethylpterin-pyrophosphokinase HPPK"/>
    <property type="match status" value="1"/>
</dbReference>
<dbReference type="EC" id="2.7.6.3" evidence="2"/>
<dbReference type="AlphaFoldDB" id="A0A532V2F6"/>
<dbReference type="GO" id="GO:0046654">
    <property type="term" value="P:tetrahydrofolate biosynthetic process"/>
    <property type="evidence" value="ECO:0007669"/>
    <property type="project" value="UniProtKB-UniPathway"/>
</dbReference>
<dbReference type="UniPathway" id="UPA00077">
    <property type="reaction ID" value="UER00155"/>
</dbReference>
<dbReference type="GO" id="GO:0016301">
    <property type="term" value="F:kinase activity"/>
    <property type="evidence" value="ECO:0007669"/>
    <property type="project" value="UniProtKB-KW"/>
</dbReference>
<evidence type="ECO:0000256" key="7">
    <source>
        <dbReference type="ARBA" id="ARBA00022909"/>
    </source>
</evidence>
<evidence type="ECO:0000256" key="2">
    <source>
        <dbReference type="ARBA" id="ARBA00013253"/>
    </source>
</evidence>
<dbReference type="CDD" id="cd00483">
    <property type="entry name" value="HPPK"/>
    <property type="match status" value="1"/>
</dbReference>
<keyword evidence="6" id="KW-0067">ATP-binding</keyword>